<name>A0A9W9Q693_9EURO</name>
<reference evidence="2" key="1">
    <citation type="submission" date="2022-12" db="EMBL/GenBank/DDBJ databases">
        <authorList>
            <person name="Petersen C."/>
        </authorList>
    </citation>
    <scope>NUCLEOTIDE SEQUENCE</scope>
    <source>
        <strain evidence="2">IBT 21472</strain>
    </source>
</reference>
<sequence length="166" mass="17756">MRFNTLFASISALVTVAVAIPVAQDPPTQLPTPSKPVIPSASTPYGTPSATPSMVGAYQCPPTQQKQCCQTLQETSHDVMKSLGALVPILGGITVSSKVTFQCKAMTPEESPDSCVDNEYIPMCCTNQSSNSIGQCKPFAEAKEAYYRSFGYGQESQTDYILDAID</sequence>
<keyword evidence="3" id="KW-1185">Reference proteome</keyword>
<accession>A0A9W9Q693</accession>
<organism evidence="2 3">
    <name type="scientific">Penicillium atrosanguineum</name>
    <dbReference type="NCBI Taxonomy" id="1132637"/>
    <lineage>
        <taxon>Eukaryota</taxon>
        <taxon>Fungi</taxon>
        <taxon>Dikarya</taxon>
        <taxon>Ascomycota</taxon>
        <taxon>Pezizomycotina</taxon>
        <taxon>Eurotiomycetes</taxon>
        <taxon>Eurotiomycetidae</taxon>
        <taxon>Eurotiales</taxon>
        <taxon>Aspergillaceae</taxon>
        <taxon>Penicillium</taxon>
    </lineage>
</organism>
<comment type="caution">
    <text evidence="2">The sequence shown here is derived from an EMBL/GenBank/DDBJ whole genome shotgun (WGS) entry which is preliminary data.</text>
</comment>
<dbReference type="OrthoDB" id="4292214at2759"/>
<dbReference type="EMBL" id="JAPZBO010000002">
    <property type="protein sequence ID" value="KAJ5323692.1"/>
    <property type="molecule type" value="Genomic_DNA"/>
</dbReference>
<evidence type="ECO:0000256" key="1">
    <source>
        <dbReference type="SAM" id="SignalP"/>
    </source>
</evidence>
<evidence type="ECO:0008006" key="4">
    <source>
        <dbReference type="Google" id="ProtNLM"/>
    </source>
</evidence>
<protein>
    <recommendedName>
        <fullName evidence="4">Hydrophobin</fullName>
    </recommendedName>
</protein>
<dbReference type="Proteomes" id="UP001147746">
    <property type="component" value="Unassembled WGS sequence"/>
</dbReference>
<dbReference type="CDD" id="cd23507">
    <property type="entry name" value="hydrophobin_I"/>
    <property type="match status" value="1"/>
</dbReference>
<feature type="chain" id="PRO_5041115721" description="Hydrophobin" evidence="1">
    <location>
        <begin position="20"/>
        <end position="166"/>
    </location>
</feature>
<proteinExistence type="predicted"/>
<keyword evidence="1" id="KW-0732">Signal</keyword>
<reference evidence="2" key="2">
    <citation type="journal article" date="2023" name="IMA Fungus">
        <title>Comparative genomic study of the Penicillium genus elucidates a diverse pangenome and 15 lateral gene transfer events.</title>
        <authorList>
            <person name="Petersen C."/>
            <person name="Sorensen T."/>
            <person name="Nielsen M.R."/>
            <person name="Sondergaard T.E."/>
            <person name="Sorensen J.L."/>
            <person name="Fitzpatrick D.A."/>
            <person name="Frisvad J.C."/>
            <person name="Nielsen K.L."/>
        </authorList>
    </citation>
    <scope>NUCLEOTIDE SEQUENCE</scope>
    <source>
        <strain evidence="2">IBT 21472</strain>
    </source>
</reference>
<feature type="signal peptide" evidence="1">
    <location>
        <begin position="1"/>
        <end position="19"/>
    </location>
</feature>
<gene>
    <name evidence="2" type="ORF">N7476_002292</name>
</gene>
<dbReference type="AlphaFoldDB" id="A0A9W9Q693"/>
<evidence type="ECO:0000313" key="2">
    <source>
        <dbReference type="EMBL" id="KAJ5323692.1"/>
    </source>
</evidence>
<evidence type="ECO:0000313" key="3">
    <source>
        <dbReference type="Proteomes" id="UP001147746"/>
    </source>
</evidence>